<reference evidence="11" key="1">
    <citation type="submission" date="2018-05" db="EMBL/GenBank/DDBJ databases">
        <authorList>
            <person name="Lanie J.A."/>
            <person name="Ng W.-L."/>
            <person name="Kazmierczak K.M."/>
            <person name="Andrzejewski T.M."/>
            <person name="Davidsen T.M."/>
            <person name="Wayne K.J."/>
            <person name="Tettelin H."/>
            <person name="Glass J.I."/>
            <person name="Rusch D."/>
            <person name="Podicherti R."/>
            <person name="Tsui H.-C.T."/>
            <person name="Winkler M.E."/>
        </authorList>
    </citation>
    <scope>NUCLEOTIDE SEQUENCE</scope>
</reference>
<keyword evidence="7 9" id="KW-0472">Membrane</keyword>
<keyword evidence="6" id="KW-0811">Translocation</keyword>
<evidence type="ECO:0000256" key="7">
    <source>
        <dbReference type="ARBA" id="ARBA00023136"/>
    </source>
</evidence>
<dbReference type="GO" id="GO:0005886">
    <property type="term" value="C:plasma membrane"/>
    <property type="evidence" value="ECO:0007669"/>
    <property type="project" value="TreeGrafter"/>
</dbReference>
<evidence type="ECO:0000256" key="4">
    <source>
        <dbReference type="ARBA" id="ARBA00022927"/>
    </source>
</evidence>
<dbReference type="PANTHER" id="PTHR30081">
    <property type="entry name" value="PROTEIN-EXPORT MEMBRANE PROTEIN SEC"/>
    <property type="match status" value="1"/>
</dbReference>
<keyword evidence="1" id="KW-0813">Transport</keyword>
<dbReference type="InterPro" id="IPR022813">
    <property type="entry name" value="SecD/SecF_arch_bac"/>
</dbReference>
<keyword evidence="2" id="KW-1003">Cell membrane</keyword>
<evidence type="ECO:0000259" key="10">
    <source>
        <dbReference type="Pfam" id="PF22599"/>
    </source>
</evidence>
<dbReference type="Pfam" id="PF22599">
    <property type="entry name" value="SecDF_P1_head"/>
    <property type="match status" value="1"/>
</dbReference>
<feature type="compositionally biased region" description="Basic and acidic residues" evidence="8">
    <location>
        <begin position="16"/>
        <end position="29"/>
    </location>
</feature>
<evidence type="ECO:0000256" key="9">
    <source>
        <dbReference type="SAM" id="Phobius"/>
    </source>
</evidence>
<dbReference type="EMBL" id="UINC01154155">
    <property type="protein sequence ID" value="SVD49277.1"/>
    <property type="molecule type" value="Genomic_DNA"/>
</dbReference>
<dbReference type="Gene3D" id="3.30.70.3400">
    <property type="match status" value="1"/>
</dbReference>
<evidence type="ECO:0000256" key="1">
    <source>
        <dbReference type="ARBA" id="ARBA00022448"/>
    </source>
</evidence>
<evidence type="ECO:0000313" key="11">
    <source>
        <dbReference type="EMBL" id="SVD49277.1"/>
    </source>
</evidence>
<sequence length="283" mass="31285">TSYVGLYPTSTSTSEADAKNNSTDKKDEPDPVAPPLGVFVKFSENSYSVFKQLHENIVQSLESPGYDRLQVEVSGNDDVRRFELLGTFITETSEESEFVFMIPSNYYKSVEEAKNALGESPKFELLSILLGQRDEVIGLTGENLERAYPGQHQQTNKPIINIEFNEDGTRKFAELTTEIAGTNDRIAIFLDQDELISPVVNQPILGGAAFIDGPTFTIDRVNDLALMLESGRLPVPIKLLQERDVDAVLGADSLSKSYYAAGVGLLLVVVFMILYYRIPGLFA</sequence>
<feature type="transmembrane region" description="Helical" evidence="9">
    <location>
        <begin position="258"/>
        <end position="278"/>
    </location>
</feature>
<keyword evidence="5 9" id="KW-1133">Transmembrane helix</keyword>
<dbReference type="InterPro" id="IPR054384">
    <property type="entry name" value="SecDF_P1_head"/>
</dbReference>
<proteinExistence type="predicted"/>
<feature type="compositionally biased region" description="Polar residues" evidence="8">
    <location>
        <begin position="1"/>
        <end position="15"/>
    </location>
</feature>
<evidence type="ECO:0000256" key="2">
    <source>
        <dbReference type="ARBA" id="ARBA00022475"/>
    </source>
</evidence>
<accession>A0A382VRY1</accession>
<dbReference type="PANTHER" id="PTHR30081:SF1">
    <property type="entry name" value="PROTEIN TRANSLOCASE SUBUNIT SECD"/>
    <property type="match status" value="1"/>
</dbReference>
<feature type="region of interest" description="Disordered" evidence="8">
    <location>
        <begin position="1"/>
        <end position="32"/>
    </location>
</feature>
<dbReference type="Gene3D" id="3.30.1360.200">
    <property type="match status" value="1"/>
</dbReference>
<feature type="domain" description="SecDF P1 head subdomain" evidence="10">
    <location>
        <begin position="137"/>
        <end position="235"/>
    </location>
</feature>
<dbReference type="GO" id="GO:0015031">
    <property type="term" value="P:protein transport"/>
    <property type="evidence" value="ECO:0007669"/>
    <property type="project" value="UniProtKB-KW"/>
</dbReference>
<organism evidence="11">
    <name type="scientific">marine metagenome</name>
    <dbReference type="NCBI Taxonomy" id="408172"/>
    <lineage>
        <taxon>unclassified sequences</taxon>
        <taxon>metagenomes</taxon>
        <taxon>ecological metagenomes</taxon>
    </lineage>
</organism>
<feature type="non-terminal residue" evidence="11">
    <location>
        <position position="283"/>
    </location>
</feature>
<gene>
    <name evidence="11" type="ORF">METZ01_LOCUS402131</name>
</gene>
<keyword evidence="4" id="KW-0653">Protein transport</keyword>
<name>A0A382VRY1_9ZZZZ</name>
<evidence type="ECO:0000256" key="8">
    <source>
        <dbReference type="SAM" id="MobiDB-lite"/>
    </source>
</evidence>
<evidence type="ECO:0000256" key="6">
    <source>
        <dbReference type="ARBA" id="ARBA00023010"/>
    </source>
</evidence>
<evidence type="ECO:0000256" key="3">
    <source>
        <dbReference type="ARBA" id="ARBA00022692"/>
    </source>
</evidence>
<evidence type="ECO:0000256" key="5">
    <source>
        <dbReference type="ARBA" id="ARBA00022989"/>
    </source>
</evidence>
<protein>
    <recommendedName>
        <fullName evidence="10">SecDF P1 head subdomain domain-containing protein</fullName>
    </recommendedName>
</protein>
<feature type="non-terminal residue" evidence="11">
    <location>
        <position position="1"/>
    </location>
</feature>
<dbReference type="AlphaFoldDB" id="A0A382VRY1"/>
<keyword evidence="3 9" id="KW-0812">Transmembrane</keyword>